<sequence length="256" mass="29355">MNFEKTMILEKVKILASDLQVFWSKEDLSETEFFSTSELELYLYNNGFASELSRLNMSDPVSDERLKELTAHIDEQVTHLKTLKSVHDIRVIVDVLKNEPAFSKSKDTIFETWLLLERMSLMVNLDEMTMRDLHALIRHYELAVPVDAFFQWLSALVEKVSESQSLKNEANAHIEQGLTISAIHCLTSGDANELDADVLYTIGVNADKTFTTPCGTERLTFDINAGWTNQDYEKWEMNEYCLPYNETHAATDLVEV</sequence>
<reference evidence="1 2" key="1">
    <citation type="submission" date="2019-09" db="EMBL/GenBank/DDBJ databases">
        <title>Draft genome sequences of 48 bacterial type strains from the CCUG.</title>
        <authorList>
            <person name="Tunovic T."/>
            <person name="Pineiro-Iglesias B."/>
            <person name="Unosson C."/>
            <person name="Inganas E."/>
            <person name="Ohlen M."/>
            <person name="Cardew S."/>
            <person name="Jensie-Markopoulos S."/>
            <person name="Salva-Serra F."/>
            <person name="Jaen-Luchoro D."/>
            <person name="Karlsson R."/>
            <person name="Svensson-Stadler L."/>
            <person name="Chun J."/>
            <person name="Moore E."/>
        </authorList>
    </citation>
    <scope>NUCLEOTIDE SEQUENCE [LARGE SCALE GENOMIC DNA]</scope>
    <source>
        <strain evidence="1 2">CCUG 48643</strain>
    </source>
</reference>
<organism evidence="1 2">
    <name type="scientific">Vibrio chagasii</name>
    <dbReference type="NCBI Taxonomy" id="170679"/>
    <lineage>
        <taxon>Bacteria</taxon>
        <taxon>Pseudomonadati</taxon>
        <taxon>Pseudomonadota</taxon>
        <taxon>Gammaproteobacteria</taxon>
        <taxon>Vibrionales</taxon>
        <taxon>Vibrionaceae</taxon>
        <taxon>Vibrio</taxon>
    </lineage>
</organism>
<comment type="caution">
    <text evidence="1">The sequence shown here is derived from an EMBL/GenBank/DDBJ whole genome shotgun (WGS) entry which is preliminary data.</text>
</comment>
<dbReference type="EMBL" id="VZPX01000004">
    <property type="protein sequence ID" value="KAB0482505.1"/>
    <property type="molecule type" value="Genomic_DNA"/>
</dbReference>
<accession>A0A7V7TI28</accession>
<proteinExistence type="predicted"/>
<evidence type="ECO:0000313" key="2">
    <source>
        <dbReference type="Proteomes" id="UP000423756"/>
    </source>
</evidence>
<dbReference type="AlphaFoldDB" id="A0A7V7TI28"/>
<dbReference type="RefSeq" id="WP_137406518.1">
    <property type="nucleotide sequence ID" value="NZ_AP025467.1"/>
</dbReference>
<dbReference type="Proteomes" id="UP000423756">
    <property type="component" value="Unassembled WGS sequence"/>
</dbReference>
<gene>
    <name evidence="1" type="ORF">F7Q91_03590</name>
</gene>
<evidence type="ECO:0000313" key="1">
    <source>
        <dbReference type="EMBL" id="KAB0482505.1"/>
    </source>
</evidence>
<name>A0A7V7TI28_9VIBR</name>
<dbReference type="GeneID" id="77344743"/>
<protein>
    <submittedName>
        <fullName evidence="1">Uncharacterized protein</fullName>
    </submittedName>
</protein>